<evidence type="ECO:0000313" key="3">
    <source>
        <dbReference type="Proteomes" id="UP000295210"/>
    </source>
</evidence>
<dbReference type="RefSeq" id="WP_207901274.1">
    <property type="nucleotide sequence ID" value="NZ_SMGK01000001.1"/>
</dbReference>
<organism evidence="2 3">
    <name type="scientific">Acidipila rosea</name>
    <dbReference type="NCBI Taxonomy" id="768535"/>
    <lineage>
        <taxon>Bacteria</taxon>
        <taxon>Pseudomonadati</taxon>
        <taxon>Acidobacteriota</taxon>
        <taxon>Terriglobia</taxon>
        <taxon>Terriglobales</taxon>
        <taxon>Acidobacteriaceae</taxon>
        <taxon>Acidipila</taxon>
    </lineage>
</organism>
<comment type="caution">
    <text evidence="2">The sequence shown here is derived from an EMBL/GenBank/DDBJ whole genome shotgun (WGS) entry which is preliminary data.</text>
</comment>
<keyword evidence="3" id="KW-1185">Reference proteome</keyword>
<proteinExistence type="predicted"/>
<gene>
    <name evidence="2" type="ORF">C7378_0028</name>
</gene>
<dbReference type="AlphaFoldDB" id="A0A4R1LEI7"/>
<reference evidence="2 3" key="1">
    <citation type="submission" date="2019-03" db="EMBL/GenBank/DDBJ databases">
        <title>Genomic Encyclopedia of Type Strains, Phase IV (KMG-IV): sequencing the most valuable type-strain genomes for metagenomic binning, comparative biology and taxonomic classification.</title>
        <authorList>
            <person name="Goeker M."/>
        </authorList>
    </citation>
    <scope>NUCLEOTIDE SEQUENCE [LARGE SCALE GENOMIC DNA]</scope>
    <source>
        <strain evidence="2 3">DSM 103428</strain>
    </source>
</reference>
<sequence length="287" mass="32344">MSTAAAERLGGPQLRLIAYQTHAFPAMRIVPAPVSRAWMDETSARFARRCLPLLMANQSGWHLLSSHLVRITWDGGEACSSIKIEFPDGWAPFPVSSHFGHGIVTWSVPYLFRTPPGYNLLVRGPANWPKDGACPLEGSVEADWAVSSFTMNWKLTRPGITVTFEKDEPVCMILPQRRGELESFDPEVRPLDADPDIAHGFRSWSESRRQFLEELGTSSSTETWQKHYFKGVTQEGLYAEGHQTQLRLNEFSKRTHDSADLSTVQRGRPEPTQKKEGEHNAIRTVEK</sequence>
<dbReference type="Proteomes" id="UP000295210">
    <property type="component" value="Unassembled WGS sequence"/>
</dbReference>
<name>A0A4R1LEI7_9BACT</name>
<protein>
    <submittedName>
        <fullName evidence="2">Uncharacterized protein</fullName>
    </submittedName>
</protein>
<accession>A0A4R1LEI7</accession>
<feature type="region of interest" description="Disordered" evidence="1">
    <location>
        <begin position="253"/>
        <end position="287"/>
    </location>
</feature>
<evidence type="ECO:0000313" key="2">
    <source>
        <dbReference type="EMBL" id="TCK75049.1"/>
    </source>
</evidence>
<dbReference type="Pfam" id="PF19541">
    <property type="entry name" value="DUF6065"/>
    <property type="match status" value="1"/>
</dbReference>
<dbReference type="InterPro" id="IPR045709">
    <property type="entry name" value="DUF6065"/>
</dbReference>
<feature type="compositionally biased region" description="Basic and acidic residues" evidence="1">
    <location>
        <begin position="267"/>
        <end position="287"/>
    </location>
</feature>
<dbReference type="EMBL" id="SMGK01000001">
    <property type="protein sequence ID" value="TCK75049.1"/>
    <property type="molecule type" value="Genomic_DNA"/>
</dbReference>
<evidence type="ECO:0000256" key="1">
    <source>
        <dbReference type="SAM" id="MobiDB-lite"/>
    </source>
</evidence>